<keyword evidence="4" id="KW-1185">Reference proteome</keyword>
<name>A0A9P9FJN1_9HYPO</name>
<dbReference type="Proteomes" id="UP000717696">
    <property type="component" value="Unassembled WGS sequence"/>
</dbReference>
<dbReference type="OrthoDB" id="10614953at2759"/>
<evidence type="ECO:0000313" key="3">
    <source>
        <dbReference type="EMBL" id="KAH7162704.1"/>
    </source>
</evidence>
<dbReference type="EMBL" id="JAGMUU010000001">
    <property type="protein sequence ID" value="KAH7162704.1"/>
    <property type="molecule type" value="Genomic_DNA"/>
</dbReference>
<feature type="compositionally biased region" description="Acidic residues" evidence="1">
    <location>
        <begin position="118"/>
        <end position="128"/>
    </location>
</feature>
<reference evidence="3" key="1">
    <citation type="journal article" date="2021" name="Nat. Commun.">
        <title>Genetic determinants of endophytism in the Arabidopsis root mycobiome.</title>
        <authorList>
            <person name="Mesny F."/>
            <person name="Miyauchi S."/>
            <person name="Thiergart T."/>
            <person name="Pickel B."/>
            <person name="Atanasova L."/>
            <person name="Karlsson M."/>
            <person name="Huettel B."/>
            <person name="Barry K.W."/>
            <person name="Haridas S."/>
            <person name="Chen C."/>
            <person name="Bauer D."/>
            <person name="Andreopoulos W."/>
            <person name="Pangilinan J."/>
            <person name="LaButti K."/>
            <person name="Riley R."/>
            <person name="Lipzen A."/>
            <person name="Clum A."/>
            <person name="Drula E."/>
            <person name="Henrissat B."/>
            <person name="Kohler A."/>
            <person name="Grigoriev I.V."/>
            <person name="Martin F.M."/>
            <person name="Hacquard S."/>
        </authorList>
    </citation>
    <scope>NUCLEOTIDE SEQUENCE</scope>
    <source>
        <strain evidence="3">MPI-CAGE-AT-0021</strain>
    </source>
</reference>
<accession>A0A9P9FJN1</accession>
<feature type="chain" id="PRO_5040271786" evidence="2">
    <location>
        <begin position="17"/>
        <end position="300"/>
    </location>
</feature>
<dbReference type="AlphaFoldDB" id="A0A9P9FJN1"/>
<keyword evidence="2" id="KW-0732">Signal</keyword>
<gene>
    <name evidence="3" type="ORF">B0J13DRAFT_517961</name>
</gene>
<sequence length="300" mass="32237">MLLLELALWSWRVALAASEYERVMPLHPPSQDTTPMDWNNTDDSARIGFYAAIPVRSDIGDAQRLVHSWTEVLGTYLLGPWVICANRAHLHTGTIPDFMWARESSSCGPWDGGLWIVGDDDNERELDEPSNKASRSTRATKQTQSGDASSDAPAPIPANWGSWQTLLGLREGIVRPLTLPHCFFPPGLGVRVRLSSAPVPLSGPSEAHEPSRPCPLSPPPARAAFARYPAQLSPRPHKTAAPCTMQHQPLATKSAYGVPTKPIRTYMACGGGDGGVNDTTMAATAPPYTGPACVPVDGSS</sequence>
<organism evidence="3 4">
    <name type="scientific">Dactylonectria estremocensis</name>
    <dbReference type="NCBI Taxonomy" id="1079267"/>
    <lineage>
        <taxon>Eukaryota</taxon>
        <taxon>Fungi</taxon>
        <taxon>Dikarya</taxon>
        <taxon>Ascomycota</taxon>
        <taxon>Pezizomycotina</taxon>
        <taxon>Sordariomycetes</taxon>
        <taxon>Hypocreomycetidae</taxon>
        <taxon>Hypocreales</taxon>
        <taxon>Nectriaceae</taxon>
        <taxon>Dactylonectria</taxon>
    </lineage>
</organism>
<evidence type="ECO:0000256" key="2">
    <source>
        <dbReference type="SAM" id="SignalP"/>
    </source>
</evidence>
<evidence type="ECO:0000313" key="4">
    <source>
        <dbReference type="Proteomes" id="UP000717696"/>
    </source>
</evidence>
<feature type="region of interest" description="Disordered" evidence="1">
    <location>
        <begin position="118"/>
        <end position="156"/>
    </location>
</feature>
<comment type="caution">
    <text evidence="3">The sequence shown here is derived from an EMBL/GenBank/DDBJ whole genome shotgun (WGS) entry which is preliminary data.</text>
</comment>
<proteinExistence type="predicted"/>
<evidence type="ECO:0000256" key="1">
    <source>
        <dbReference type="SAM" id="MobiDB-lite"/>
    </source>
</evidence>
<feature type="signal peptide" evidence="2">
    <location>
        <begin position="1"/>
        <end position="16"/>
    </location>
</feature>
<feature type="compositionally biased region" description="Polar residues" evidence="1">
    <location>
        <begin position="131"/>
        <end position="146"/>
    </location>
</feature>
<protein>
    <submittedName>
        <fullName evidence="3">Uncharacterized protein</fullName>
    </submittedName>
</protein>